<organism evidence="2 3">
    <name type="scientific">Methanorbis rubei</name>
    <dbReference type="NCBI Taxonomy" id="3028300"/>
    <lineage>
        <taxon>Archaea</taxon>
        <taxon>Methanobacteriati</taxon>
        <taxon>Methanobacteriota</taxon>
        <taxon>Stenosarchaea group</taxon>
        <taxon>Methanomicrobia</taxon>
        <taxon>Methanomicrobiales</taxon>
        <taxon>Methanocorpusculaceae</taxon>
        <taxon>Methanorbis</taxon>
    </lineage>
</organism>
<dbReference type="RefSeq" id="WP_338095651.1">
    <property type="nucleotide sequence ID" value="NZ_JAWDKB010000002.1"/>
</dbReference>
<comment type="caution">
    <text evidence="2">The sequence shown here is derived from an EMBL/GenBank/DDBJ whole genome shotgun (WGS) entry which is preliminary data.</text>
</comment>
<proteinExistence type="inferred from homology"/>
<evidence type="ECO:0000256" key="1">
    <source>
        <dbReference type="ARBA" id="ARBA00005546"/>
    </source>
</evidence>
<dbReference type="InterPro" id="IPR013926">
    <property type="entry name" value="CGI121/TPRKB"/>
</dbReference>
<gene>
    <name evidence="2" type="ORF">McpCs1_04860</name>
</gene>
<dbReference type="PIRSF" id="PIRSF022062">
    <property type="entry name" value="UCP022062"/>
    <property type="match status" value="1"/>
</dbReference>
<protein>
    <submittedName>
        <fullName evidence="2">Uncharacterized protein</fullName>
    </submittedName>
</protein>
<dbReference type="InterPro" id="IPR016799">
    <property type="entry name" value="UCP022062"/>
</dbReference>
<evidence type="ECO:0000313" key="2">
    <source>
        <dbReference type="EMBL" id="MDV0443118.1"/>
    </source>
</evidence>
<evidence type="ECO:0000313" key="3">
    <source>
        <dbReference type="Proteomes" id="UP001283212"/>
    </source>
</evidence>
<sequence length="167" mass="18017">MKTNLEIYQAEAVVSDVASALTQVNAAAKVADAVIVLFDAGKIAGPNHIRSAVMHAERSFASGKPVARTLSMEILLYASGQRQCSLAPQFGLHPGQNFLYVAVLGGDFAKAKDLLLDLAVPKDHQMTATASVLMELFGITEEEIEVVGIERIEELVLERIAMMDAYK</sequence>
<comment type="similarity">
    <text evidence="1">Belongs to the CGI121/TPRKB family.</text>
</comment>
<name>A0AAE4SBU8_9EURY</name>
<dbReference type="Proteomes" id="UP001283212">
    <property type="component" value="Unassembled WGS sequence"/>
</dbReference>
<accession>A0AAE4SBU8</accession>
<dbReference type="InterPro" id="IPR036504">
    <property type="entry name" value="CGI121/TPRKB_sf"/>
</dbReference>
<dbReference type="AlphaFoldDB" id="A0AAE4SBU8"/>
<dbReference type="NCBIfam" id="NF011465">
    <property type="entry name" value="PRK14886.1-1"/>
    <property type="match status" value="1"/>
</dbReference>
<dbReference type="SUPFAM" id="SSF143870">
    <property type="entry name" value="PF0523-like"/>
    <property type="match status" value="1"/>
</dbReference>
<reference evidence="2 3" key="1">
    <citation type="submission" date="2023-06" db="EMBL/GenBank/DDBJ databases">
        <title>Genome sequence of Methancorpusculaceae sp. Cs1.</title>
        <authorList>
            <person name="Protasov E."/>
            <person name="Platt K."/>
            <person name="Poehlein A."/>
            <person name="Daniel R."/>
            <person name="Brune A."/>
        </authorList>
    </citation>
    <scope>NUCLEOTIDE SEQUENCE [LARGE SCALE GENOMIC DNA]</scope>
    <source>
        <strain evidence="2 3">Cs1</strain>
    </source>
</reference>
<dbReference type="Gene3D" id="3.30.2380.10">
    <property type="entry name" value="CGI121/TPRKB"/>
    <property type="match status" value="1"/>
</dbReference>
<keyword evidence="3" id="KW-1185">Reference proteome</keyword>
<dbReference type="EMBL" id="JAWDKB010000002">
    <property type="protein sequence ID" value="MDV0443118.1"/>
    <property type="molecule type" value="Genomic_DNA"/>
</dbReference>
<dbReference type="Pfam" id="PF08617">
    <property type="entry name" value="CGI-121"/>
    <property type="match status" value="1"/>
</dbReference>